<comment type="subunit">
    <text evidence="3 13">Monomer.</text>
</comment>
<dbReference type="CDD" id="cd16326">
    <property type="entry name" value="LolB"/>
    <property type="match status" value="1"/>
</dbReference>
<evidence type="ECO:0000256" key="8">
    <source>
        <dbReference type="ARBA" id="ARBA00023136"/>
    </source>
</evidence>
<dbReference type="HAMAP" id="MF_00233">
    <property type="entry name" value="LolB"/>
    <property type="match status" value="1"/>
</dbReference>
<dbReference type="InterPro" id="IPR029046">
    <property type="entry name" value="LolA/LolB/LppX"/>
</dbReference>
<dbReference type="GO" id="GO:0009279">
    <property type="term" value="C:cell outer membrane"/>
    <property type="evidence" value="ECO:0007669"/>
    <property type="project" value="UniProtKB-SubCell"/>
</dbReference>
<organism evidence="15 16">
    <name type="scientific">Kangiella geojedonensis</name>
    <dbReference type="NCBI Taxonomy" id="914150"/>
    <lineage>
        <taxon>Bacteria</taxon>
        <taxon>Pseudomonadati</taxon>
        <taxon>Pseudomonadota</taxon>
        <taxon>Gammaproteobacteria</taxon>
        <taxon>Kangiellales</taxon>
        <taxon>Kangiellaceae</taxon>
        <taxon>Kangiella</taxon>
    </lineage>
</organism>
<comment type="subcellular location">
    <subcellularLocation>
        <location evidence="1">Cell outer membrane</location>
        <topology evidence="1">Lipid-anchor</topology>
    </subcellularLocation>
</comment>
<keyword evidence="8 13" id="KW-0472">Membrane</keyword>
<dbReference type="GO" id="GO:0044874">
    <property type="term" value="P:lipoprotein localization to outer membrane"/>
    <property type="evidence" value="ECO:0007669"/>
    <property type="project" value="UniProtKB-UniRule"/>
</dbReference>
<evidence type="ECO:0000256" key="3">
    <source>
        <dbReference type="ARBA" id="ARBA00011245"/>
    </source>
</evidence>
<evidence type="ECO:0000256" key="2">
    <source>
        <dbReference type="ARBA" id="ARBA00009696"/>
    </source>
</evidence>
<proteinExistence type="inferred from homology"/>
<keyword evidence="9" id="KW-0564">Palmitate</keyword>
<evidence type="ECO:0000256" key="4">
    <source>
        <dbReference type="ARBA" id="ARBA00016202"/>
    </source>
</evidence>
<keyword evidence="7 13" id="KW-0653">Protein transport</keyword>
<feature type="signal peptide" evidence="14">
    <location>
        <begin position="1"/>
        <end position="26"/>
    </location>
</feature>
<dbReference type="Proteomes" id="UP000034071">
    <property type="component" value="Chromosome"/>
</dbReference>
<keyword evidence="16" id="KW-1185">Reference proteome</keyword>
<keyword evidence="12 15" id="KW-0449">Lipoprotein</keyword>
<keyword evidence="11 13" id="KW-0998">Cell outer membrane</keyword>
<comment type="similarity">
    <text evidence="2 13">Belongs to the LolB family.</text>
</comment>
<evidence type="ECO:0000256" key="10">
    <source>
        <dbReference type="ARBA" id="ARBA00023186"/>
    </source>
</evidence>
<evidence type="ECO:0000256" key="6">
    <source>
        <dbReference type="ARBA" id="ARBA00022729"/>
    </source>
</evidence>
<dbReference type="KEGG" id="kge:TQ33_1759"/>
<dbReference type="Gene3D" id="2.50.20.10">
    <property type="entry name" value="Lipoprotein localisation LolA/LolB/LppX"/>
    <property type="match status" value="1"/>
</dbReference>
<comment type="function">
    <text evidence="13">Plays a critical role in the incorporation of lipoproteins in the outer membrane after they are released by the LolA protein.</text>
</comment>
<dbReference type="NCBIfam" id="TIGR00548">
    <property type="entry name" value="lolB"/>
    <property type="match status" value="1"/>
</dbReference>
<evidence type="ECO:0000313" key="15">
    <source>
        <dbReference type="EMBL" id="AKE52700.1"/>
    </source>
</evidence>
<evidence type="ECO:0000256" key="5">
    <source>
        <dbReference type="ARBA" id="ARBA00022448"/>
    </source>
</evidence>
<gene>
    <name evidence="13" type="primary">lolB</name>
    <name evidence="15" type="ORF">TQ33_1759</name>
</gene>
<evidence type="ECO:0000256" key="12">
    <source>
        <dbReference type="ARBA" id="ARBA00023288"/>
    </source>
</evidence>
<evidence type="ECO:0000256" key="9">
    <source>
        <dbReference type="ARBA" id="ARBA00023139"/>
    </source>
</evidence>
<name>A0A0F6TS69_9GAMM</name>
<sequence>MPTTLMYTKITKNLCLSVFLILFIAACETVPVKQETTVWDDPLWQKHYKLLKTFEQYQIKGRIGITHPDDSFSSNFLWQQQEPNHFTFRMYGAFGQTYMILKVQPHLSTLDTGDDEHYEGVDARQLLYGVSGWDIPVSLMQDWIKGLPTGINKSDLRINADGTLQQIKYLDYVVDFVRYDVAELPIAASGDAGDKTIELKMPDKIRIVQNNGAQGENKIVLSIRSWDIAPSGD</sequence>
<dbReference type="InterPro" id="IPR004565">
    <property type="entry name" value="OM_lipoprot_LolB"/>
</dbReference>
<evidence type="ECO:0000313" key="16">
    <source>
        <dbReference type="Proteomes" id="UP000034071"/>
    </source>
</evidence>
<keyword evidence="6 14" id="KW-0732">Signal</keyword>
<evidence type="ECO:0000256" key="14">
    <source>
        <dbReference type="SAM" id="SignalP"/>
    </source>
</evidence>
<evidence type="ECO:0000256" key="7">
    <source>
        <dbReference type="ARBA" id="ARBA00022927"/>
    </source>
</evidence>
<dbReference type="SUPFAM" id="SSF89392">
    <property type="entry name" value="Prokaryotic lipoproteins and lipoprotein localization factors"/>
    <property type="match status" value="1"/>
</dbReference>
<dbReference type="HOGENOM" id="CLU_092816_1_0_6"/>
<evidence type="ECO:0000256" key="13">
    <source>
        <dbReference type="HAMAP-Rule" id="MF_00233"/>
    </source>
</evidence>
<protein>
    <recommendedName>
        <fullName evidence="4 13">Outer-membrane lipoprotein LolB</fullName>
    </recommendedName>
</protein>
<evidence type="ECO:0000256" key="11">
    <source>
        <dbReference type="ARBA" id="ARBA00023237"/>
    </source>
</evidence>
<accession>A0A0F6TS69</accession>
<dbReference type="STRING" id="914150.TQ33_1759"/>
<keyword evidence="10 13" id="KW-0143">Chaperone</keyword>
<keyword evidence="5 13" id="KW-0813">Transport</keyword>
<dbReference type="Pfam" id="PF03550">
    <property type="entry name" value="LolB"/>
    <property type="match status" value="1"/>
</dbReference>
<dbReference type="EMBL" id="CP010975">
    <property type="protein sequence ID" value="AKE52700.1"/>
    <property type="molecule type" value="Genomic_DNA"/>
</dbReference>
<feature type="chain" id="PRO_5008835258" description="Outer-membrane lipoprotein LolB" evidence="14">
    <location>
        <begin position="27"/>
        <end position="233"/>
    </location>
</feature>
<evidence type="ECO:0000256" key="1">
    <source>
        <dbReference type="ARBA" id="ARBA00004459"/>
    </source>
</evidence>
<reference evidence="15 16" key="1">
    <citation type="submission" date="2015-02" db="EMBL/GenBank/DDBJ databases">
        <title>Complete genome sequence of Kangiella geojedonensis strain YCS-5T.</title>
        <authorList>
            <person name="Kim K.M."/>
        </authorList>
    </citation>
    <scope>NUCLEOTIDE SEQUENCE [LARGE SCALE GENOMIC DNA]</scope>
    <source>
        <strain evidence="15 16">YCS-5</strain>
    </source>
</reference>
<dbReference type="GO" id="GO:0015031">
    <property type="term" value="P:protein transport"/>
    <property type="evidence" value="ECO:0007669"/>
    <property type="project" value="UniProtKB-KW"/>
</dbReference>
<dbReference type="AlphaFoldDB" id="A0A0F6TS69"/>